<dbReference type="Proteomes" id="UP000677413">
    <property type="component" value="Unassembled WGS sequence"/>
</dbReference>
<sequence>MLRKELRFSVALEGDRHPVGFRPAGLELVVAILDRPEGRPPLMAGATFADASYMLRSSVAPKGDHHSA</sequence>
<dbReference type="RefSeq" id="WP_210889144.1">
    <property type="nucleotide sequence ID" value="NZ_JAGPYQ010000001.1"/>
</dbReference>
<evidence type="ECO:0000313" key="1">
    <source>
        <dbReference type="EMBL" id="MBQ0852905.1"/>
    </source>
</evidence>
<dbReference type="EMBL" id="JAGPYQ010000001">
    <property type="protein sequence ID" value="MBQ0852905.1"/>
    <property type="molecule type" value="Genomic_DNA"/>
</dbReference>
<comment type="caution">
    <text evidence="1">The sequence shown here is derived from an EMBL/GenBank/DDBJ whole genome shotgun (WGS) entry which is preliminary data.</text>
</comment>
<evidence type="ECO:0000313" key="2">
    <source>
        <dbReference type="Proteomes" id="UP000677413"/>
    </source>
</evidence>
<organism evidence="1 2">
    <name type="scientific">Streptomyces liliiviolaceus</name>
    <dbReference type="NCBI Taxonomy" id="2823109"/>
    <lineage>
        <taxon>Bacteria</taxon>
        <taxon>Bacillati</taxon>
        <taxon>Actinomycetota</taxon>
        <taxon>Actinomycetes</taxon>
        <taxon>Kitasatosporales</taxon>
        <taxon>Streptomycetaceae</taxon>
        <taxon>Streptomyces</taxon>
    </lineage>
</organism>
<proteinExistence type="predicted"/>
<dbReference type="AlphaFoldDB" id="A0A940Y006"/>
<name>A0A940Y006_9ACTN</name>
<reference evidence="1 2" key="1">
    <citation type="submission" date="2021-04" db="EMBL/GenBank/DDBJ databases">
        <authorList>
            <person name="Tang X."/>
            <person name="Zhou X."/>
            <person name="Chen X."/>
            <person name="Cernava T."/>
            <person name="Zhang C."/>
        </authorList>
    </citation>
    <scope>NUCLEOTIDE SEQUENCE [LARGE SCALE GENOMIC DNA]</scope>
    <source>
        <strain evidence="1 2">BH-SS-21</strain>
    </source>
</reference>
<protein>
    <submittedName>
        <fullName evidence="1">Uncharacterized protein</fullName>
    </submittedName>
</protein>
<keyword evidence="2" id="KW-1185">Reference proteome</keyword>
<accession>A0A940Y006</accession>
<gene>
    <name evidence="1" type="ORF">J8N05_32565</name>
</gene>